<dbReference type="EMBL" id="AACGUZ010000028">
    <property type="protein sequence ID" value="EAK5104433.1"/>
    <property type="molecule type" value="Genomic_DNA"/>
</dbReference>
<evidence type="ECO:0000313" key="4">
    <source>
        <dbReference type="Proteomes" id="UP000409545"/>
    </source>
</evidence>
<evidence type="ECO:0000313" key="2">
    <source>
        <dbReference type="EMBL" id="EAK5104433.1"/>
    </source>
</evidence>
<accession>A0A3Z8H1X9</accession>
<dbReference type="Proteomes" id="UP000411403">
    <property type="component" value="Unassembled WGS sequence"/>
</dbReference>
<sequence>MNKTLIFHENSHIDLNASFAPGTYISLQLEKESDEKLKWAFVECESKEKLNLLLHDCNGYIDEKNLKVLFENDDLIYNESYKDNILSFCLPINRSNEPKEDIQDYKYYIVLFAYSSEKTMPNLEDHYIIIDMSFRVGVGDDEDVEESKLRNDFNSDIIQTNCIFSVFEAVEFLKACQSFKEKAKETNNYEFFKNYPQLAGKIAYIYYRFDLANEKFIKSVSDGDKYLKEREKFVKKFIDVYSDEKFFIIPSYKAKFSEFSNKSDEEKIMFFQEFLEDLVKAFDIEPPIPTIYKEFKQYNNGSYNSVGKKALYLNLKNKEEQILSTFFHEFRHFYIDKNNSKEIKNQHTESIFKLIYSNEYFKFENVVMFWAYDKKCIISNNYTDCVGVKPYKYSIFSDKPAIYWFSPSERDARISTFYFEKYRG</sequence>
<proteinExistence type="predicted"/>
<protein>
    <submittedName>
        <fullName evidence="1">Uncharacterized protein</fullName>
    </submittedName>
</protein>
<evidence type="ECO:0000313" key="1">
    <source>
        <dbReference type="EMBL" id="EAJ1077862.1"/>
    </source>
</evidence>
<evidence type="ECO:0000313" key="3">
    <source>
        <dbReference type="EMBL" id="EAL9205382.1"/>
    </source>
</evidence>
<name>A0A3Z8H1X9_CAMCO</name>
<comment type="caution">
    <text evidence="1">The sequence shown here is derived from an EMBL/GenBank/DDBJ whole genome shotgun (WGS) entry which is preliminary data.</text>
</comment>
<reference evidence="4 6" key="1">
    <citation type="submission" date="2018-05" db="EMBL/GenBank/DDBJ databases">
        <authorList>
            <consortium name="NARMS: The National Antimicrobial Resistance Monitoring System"/>
        </authorList>
    </citation>
    <scope>NUCLEOTIDE SEQUENCE [LARGE SCALE GENOMIC DNA]</scope>
    <source>
        <strain evidence="3 5">CVM N17C171</strain>
        <strain evidence="1 6">FSIS1609200</strain>
        <strain evidence="2 4">FSIS1711007</strain>
    </source>
</reference>
<evidence type="ECO:0000313" key="5">
    <source>
        <dbReference type="Proteomes" id="UP000411403"/>
    </source>
</evidence>
<dbReference type="Proteomes" id="UP000409545">
    <property type="component" value="Unassembled WGS sequence"/>
</dbReference>
<dbReference type="EMBL" id="AACSIE010000021">
    <property type="protein sequence ID" value="EAL9205382.1"/>
    <property type="molecule type" value="Genomic_DNA"/>
</dbReference>
<dbReference type="RefSeq" id="WP_002790422.1">
    <property type="nucleotide sequence ID" value="NZ_CAKOEK010000031.1"/>
</dbReference>
<dbReference type="EMBL" id="AABUYW010000039">
    <property type="protein sequence ID" value="EAJ1077862.1"/>
    <property type="molecule type" value="Genomic_DNA"/>
</dbReference>
<dbReference type="Proteomes" id="UP000557830">
    <property type="component" value="Unassembled WGS sequence"/>
</dbReference>
<evidence type="ECO:0000313" key="6">
    <source>
        <dbReference type="Proteomes" id="UP000557830"/>
    </source>
</evidence>
<organism evidence="1 6">
    <name type="scientific">Campylobacter coli</name>
    <dbReference type="NCBI Taxonomy" id="195"/>
    <lineage>
        <taxon>Bacteria</taxon>
        <taxon>Pseudomonadati</taxon>
        <taxon>Campylobacterota</taxon>
        <taxon>Epsilonproteobacteria</taxon>
        <taxon>Campylobacterales</taxon>
        <taxon>Campylobacteraceae</taxon>
        <taxon>Campylobacter</taxon>
    </lineage>
</organism>
<gene>
    <name evidence="2" type="ORF">B9Q54_09210</name>
    <name evidence="1" type="ORF">BU953_09725</name>
    <name evidence="3" type="ORF">DYU70_09510</name>
</gene>
<dbReference type="AlphaFoldDB" id="A0A3Z8H1X9"/>